<reference evidence="1 2" key="1">
    <citation type="submission" date="2013-04" db="EMBL/GenBank/DDBJ databases">
        <title>Oceanococcus atlanticus 22II-S10r2 Genome Sequencing.</title>
        <authorList>
            <person name="Lai Q."/>
            <person name="Li G."/>
            <person name="Shao Z."/>
        </authorList>
    </citation>
    <scope>NUCLEOTIDE SEQUENCE [LARGE SCALE GENOMIC DNA]</scope>
    <source>
        <strain evidence="1 2">22II-S10r2</strain>
    </source>
</reference>
<evidence type="ECO:0000313" key="1">
    <source>
        <dbReference type="EMBL" id="ORE87175.1"/>
    </source>
</evidence>
<evidence type="ECO:0000313" key="2">
    <source>
        <dbReference type="Proteomes" id="UP000192342"/>
    </source>
</evidence>
<dbReference type="RefSeq" id="WP_083561374.1">
    <property type="nucleotide sequence ID" value="NZ_AQQV01000002.1"/>
</dbReference>
<protein>
    <submittedName>
        <fullName evidence="1">Uncharacterized protein</fullName>
    </submittedName>
</protein>
<dbReference type="STRING" id="1317117.ATO7_09047"/>
<organism evidence="1 2">
    <name type="scientific">Oceanococcus atlanticus</name>
    <dbReference type="NCBI Taxonomy" id="1317117"/>
    <lineage>
        <taxon>Bacteria</taxon>
        <taxon>Pseudomonadati</taxon>
        <taxon>Pseudomonadota</taxon>
        <taxon>Gammaproteobacteria</taxon>
        <taxon>Chromatiales</taxon>
        <taxon>Oceanococcaceae</taxon>
        <taxon>Oceanococcus</taxon>
    </lineage>
</organism>
<sequence length="493" mass="54219">MDSVTSAPKLGQPLGEADFDLTCLNGFGDGLNSYAHSAAWFNDKLYVGTTRGNLAGLRLAGRRKGIQPWPIECPADIYDLDRRAQIWEYTVETDTWQMVFRSPTVHGSNGRDDVPSYIGLRGMAVIQTENDPHPCLYVSAWSPHTAHSPDILRSEDGRHFAPIARPPFGPAVRTCRTLKQFSGRVHLSPTGSGTAKGFTQDLSSEAIIYANHDLTSNDWQAASPEGFGNLDNATVFEMAKFDGHLYGGTVNPSAGSELWKTRGGDSLPYTWEKVYDRGAGRGQLNEATTALCEFNGALYAGCGIINGGYHYAAGIGPASAELIRVWPDNSWDLIVGEPRMTDQGPKYPLSGIGPGFDSIFNGYIWRMCVHDGWLYVGTFSWANLLPYILIPSWPPDVQTLIEHWGEDALVQNHGGAEIWRSADGINFEPVTRNGFGNHFNWGFRNLVSTPHGLFITTANPFGPKVAVKRHGEWVYEPNPRGGCEVWLGRKQNA</sequence>
<keyword evidence="2" id="KW-1185">Reference proteome</keyword>
<dbReference type="OrthoDB" id="1746166at2"/>
<dbReference type="EMBL" id="AQQV01000002">
    <property type="protein sequence ID" value="ORE87175.1"/>
    <property type="molecule type" value="Genomic_DNA"/>
</dbReference>
<gene>
    <name evidence="1" type="ORF">ATO7_09047</name>
</gene>
<proteinExistence type="predicted"/>
<name>A0A1Y1SDU2_9GAMM</name>
<accession>A0A1Y1SDU2</accession>
<comment type="caution">
    <text evidence="1">The sequence shown here is derived from an EMBL/GenBank/DDBJ whole genome shotgun (WGS) entry which is preliminary data.</text>
</comment>
<dbReference type="Proteomes" id="UP000192342">
    <property type="component" value="Unassembled WGS sequence"/>
</dbReference>
<dbReference type="AlphaFoldDB" id="A0A1Y1SDU2"/>